<dbReference type="PANTHER" id="PTHR30576">
    <property type="entry name" value="COLANIC BIOSYNTHESIS UDP-GLUCOSE LIPID CARRIER TRANSFERASE"/>
    <property type="match status" value="1"/>
</dbReference>
<dbReference type="AlphaFoldDB" id="X1HT38"/>
<reference evidence="2" key="1">
    <citation type="journal article" date="2014" name="Front. Microbiol.">
        <title>High frequency of phylogenetically diverse reductive dehalogenase-homologous genes in deep subseafloor sedimentary metagenomes.</title>
        <authorList>
            <person name="Kawai M."/>
            <person name="Futagami T."/>
            <person name="Toyoda A."/>
            <person name="Takaki Y."/>
            <person name="Nishi S."/>
            <person name="Hori S."/>
            <person name="Arai W."/>
            <person name="Tsubouchi T."/>
            <person name="Morono Y."/>
            <person name="Uchiyama I."/>
            <person name="Ito T."/>
            <person name="Fujiyama A."/>
            <person name="Inagaki F."/>
            <person name="Takami H."/>
        </authorList>
    </citation>
    <scope>NUCLEOTIDE SEQUENCE</scope>
    <source>
        <strain evidence="2">Expedition CK06-06</strain>
    </source>
</reference>
<dbReference type="EMBL" id="BARU01031317">
    <property type="protein sequence ID" value="GAH73341.1"/>
    <property type="molecule type" value="Genomic_DNA"/>
</dbReference>
<accession>X1HT38</accession>
<sequence length="168" mass="19557">PLVALLIKLTSRGPVFYRQVRVGQSERPFRLLKFRSMRTDAEAEGKAIWAAENDPRVTWFGRFMRLTRVDELPQFINVLRGDMSFVGPRPERPEFVEELARKIPHYRLRHLVKPGITGWAQITYPYGADLEDARNKLRYDLYYVKHGNLGLDLVIVLRTIGAMFRGAR</sequence>
<evidence type="ECO:0000259" key="1">
    <source>
        <dbReference type="Pfam" id="PF02397"/>
    </source>
</evidence>
<dbReference type="InterPro" id="IPR003362">
    <property type="entry name" value="Bact_transf"/>
</dbReference>
<feature type="non-terminal residue" evidence="2">
    <location>
        <position position="1"/>
    </location>
</feature>
<feature type="domain" description="Bacterial sugar transferase" evidence="1">
    <location>
        <begin position="2"/>
        <end position="164"/>
    </location>
</feature>
<organism evidence="2">
    <name type="scientific">marine sediment metagenome</name>
    <dbReference type="NCBI Taxonomy" id="412755"/>
    <lineage>
        <taxon>unclassified sequences</taxon>
        <taxon>metagenomes</taxon>
        <taxon>ecological metagenomes</taxon>
    </lineage>
</organism>
<protein>
    <recommendedName>
        <fullName evidence="1">Bacterial sugar transferase domain-containing protein</fullName>
    </recommendedName>
</protein>
<dbReference type="PANTHER" id="PTHR30576:SF0">
    <property type="entry name" value="UNDECAPRENYL-PHOSPHATE N-ACETYLGALACTOSAMINYL 1-PHOSPHATE TRANSFERASE-RELATED"/>
    <property type="match status" value="1"/>
</dbReference>
<evidence type="ECO:0000313" key="2">
    <source>
        <dbReference type="EMBL" id="GAH73341.1"/>
    </source>
</evidence>
<comment type="caution">
    <text evidence="2">The sequence shown here is derived from an EMBL/GenBank/DDBJ whole genome shotgun (WGS) entry which is preliminary data.</text>
</comment>
<proteinExistence type="predicted"/>
<gene>
    <name evidence="2" type="ORF">S03H2_49556</name>
</gene>
<name>X1HT38_9ZZZZ</name>
<dbReference type="GO" id="GO:0016780">
    <property type="term" value="F:phosphotransferase activity, for other substituted phosphate groups"/>
    <property type="evidence" value="ECO:0007669"/>
    <property type="project" value="TreeGrafter"/>
</dbReference>
<dbReference type="Pfam" id="PF02397">
    <property type="entry name" value="Bac_transf"/>
    <property type="match status" value="1"/>
</dbReference>